<dbReference type="SUPFAM" id="SSF56496">
    <property type="entry name" value="Fibrinogen C-terminal domain-like"/>
    <property type="match status" value="1"/>
</dbReference>
<dbReference type="InterPro" id="IPR050373">
    <property type="entry name" value="Fibrinogen_C-term_domain"/>
</dbReference>
<organism evidence="4 5">
    <name type="scientific">Anopheles atroparvus</name>
    <name type="common">European mosquito</name>
    <dbReference type="NCBI Taxonomy" id="41427"/>
    <lineage>
        <taxon>Eukaryota</taxon>
        <taxon>Metazoa</taxon>
        <taxon>Ecdysozoa</taxon>
        <taxon>Arthropoda</taxon>
        <taxon>Hexapoda</taxon>
        <taxon>Insecta</taxon>
        <taxon>Pterygota</taxon>
        <taxon>Neoptera</taxon>
        <taxon>Endopterygota</taxon>
        <taxon>Diptera</taxon>
        <taxon>Nematocera</taxon>
        <taxon>Culicoidea</taxon>
        <taxon>Culicidae</taxon>
        <taxon>Anophelinae</taxon>
        <taxon>Anopheles</taxon>
    </lineage>
</organism>
<proteinExistence type="predicted"/>
<dbReference type="GO" id="GO:0005615">
    <property type="term" value="C:extracellular space"/>
    <property type="evidence" value="ECO:0007669"/>
    <property type="project" value="TreeGrafter"/>
</dbReference>
<protein>
    <recommendedName>
        <fullName evidence="3">Fibrinogen C-terminal domain-containing protein</fullName>
    </recommendedName>
</protein>
<name>A0AAG5DKM9_ANOAO</name>
<dbReference type="PROSITE" id="PS51406">
    <property type="entry name" value="FIBRINOGEN_C_2"/>
    <property type="match status" value="1"/>
</dbReference>
<feature type="chain" id="PRO_5042573024" description="Fibrinogen C-terminal domain-containing protein" evidence="2">
    <location>
        <begin position="26"/>
        <end position="365"/>
    </location>
</feature>
<dbReference type="InterPro" id="IPR002181">
    <property type="entry name" value="Fibrinogen_a/b/g_C_dom"/>
</dbReference>
<dbReference type="InterPro" id="IPR014716">
    <property type="entry name" value="Fibrinogen_a/b/g_C_1"/>
</dbReference>
<feature type="signal peptide" evidence="2">
    <location>
        <begin position="1"/>
        <end position="25"/>
    </location>
</feature>
<sequence>MNSNVPSGVLCLCVAVYLWPSPTVANSIVTNGTDQPIAGYGYEMFSAKLDFLQYKLLEMELGMKERDEELTEKQVQLERVLSSLLGSVNRLDQEIGNNLTALQTDSWKLLAQQTACASHELMRKEILQLAPMEGVSKNAQYLLGFHGVRRKDRSFQSCMEVPAKESGVYSIRVGDKGQLLKAFCEQNSFGGGWLVIQYRFDGSLDFYRNWTEYRNGFGNIYQEFWLGLENIHQLTSSRPYELMVEIKDFDGNYRYAHYSEFEIGSESGQYPLTKVGAYDGTAGDSLTYHAGMKFSTQERDNDDHSSNCASVYEGAWWYKGCHYAHLNGRYLNKDDGKSMCWYYYKNSHQGLAYSRMMIREIYPDE</sequence>
<dbReference type="Pfam" id="PF00147">
    <property type="entry name" value="Fibrinogen_C"/>
    <property type="match status" value="1"/>
</dbReference>
<dbReference type="InterPro" id="IPR020837">
    <property type="entry name" value="Fibrinogen_CS"/>
</dbReference>
<feature type="domain" description="Fibrinogen C-terminal" evidence="3">
    <location>
        <begin position="149"/>
        <end position="362"/>
    </location>
</feature>
<keyword evidence="1" id="KW-1015">Disulfide bond</keyword>
<dbReference type="InterPro" id="IPR036056">
    <property type="entry name" value="Fibrinogen-like_C"/>
</dbReference>
<dbReference type="SMART" id="SM00186">
    <property type="entry name" value="FBG"/>
    <property type="match status" value="1"/>
</dbReference>
<evidence type="ECO:0000256" key="2">
    <source>
        <dbReference type="SAM" id="SignalP"/>
    </source>
</evidence>
<dbReference type="PROSITE" id="PS00514">
    <property type="entry name" value="FIBRINOGEN_C_1"/>
    <property type="match status" value="1"/>
</dbReference>
<keyword evidence="5" id="KW-1185">Reference proteome</keyword>
<dbReference type="Gene3D" id="3.90.215.10">
    <property type="entry name" value="Gamma Fibrinogen, chain A, domain 1"/>
    <property type="match status" value="1"/>
</dbReference>
<evidence type="ECO:0000313" key="5">
    <source>
        <dbReference type="Proteomes" id="UP000075880"/>
    </source>
</evidence>
<dbReference type="EnsemblMetazoa" id="ENSAATROPT012547">
    <property type="protein sequence ID" value="ENSAATROPP011389"/>
    <property type="gene ID" value="ENSAATROPG010208"/>
</dbReference>
<accession>A0AAG5DKM9</accession>
<dbReference type="CDD" id="cd00087">
    <property type="entry name" value="FReD"/>
    <property type="match status" value="1"/>
</dbReference>
<keyword evidence="2" id="KW-0732">Signal</keyword>
<evidence type="ECO:0000259" key="3">
    <source>
        <dbReference type="PROSITE" id="PS51406"/>
    </source>
</evidence>
<dbReference type="PANTHER" id="PTHR19143:SF327">
    <property type="entry name" value="FI21813P1-RELATED"/>
    <property type="match status" value="1"/>
</dbReference>
<dbReference type="Proteomes" id="UP000075880">
    <property type="component" value="Unassembled WGS sequence"/>
</dbReference>
<evidence type="ECO:0000256" key="1">
    <source>
        <dbReference type="ARBA" id="ARBA00023157"/>
    </source>
</evidence>
<reference evidence="4" key="1">
    <citation type="submission" date="2024-04" db="UniProtKB">
        <authorList>
            <consortium name="EnsemblMetazoa"/>
        </authorList>
    </citation>
    <scope>IDENTIFICATION</scope>
    <source>
        <strain evidence="4">EBRO</strain>
    </source>
</reference>
<dbReference type="AlphaFoldDB" id="A0AAG5DKM9"/>
<dbReference type="PANTHER" id="PTHR19143">
    <property type="entry name" value="FIBRINOGEN/TENASCIN/ANGIOPOEITIN"/>
    <property type="match status" value="1"/>
</dbReference>
<evidence type="ECO:0000313" key="4">
    <source>
        <dbReference type="EnsemblMetazoa" id="ENSAATROPP011389"/>
    </source>
</evidence>